<feature type="transmembrane region" description="Helical" evidence="10">
    <location>
        <begin position="149"/>
        <end position="172"/>
    </location>
</feature>
<protein>
    <submittedName>
        <fullName evidence="12">Amino acid permease</fullName>
    </submittedName>
</protein>
<evidence type="ECO:0000256" key="3">
    <source>
        <dbReference type="ARBA" id="ARBA00022475"/>
    </source>
</evidence>
<evidence type="ECO:0000256" key="1">
    <source>
        <dbReference type="ARBA" id="ARBA00004236"/>
    </source>
</evidence>
<keyword evidence="5" id="KW-0769">Symport</keyword>
<gene>
    <name evidence="12" type="ORF">ZOSMA_196G00070</name>
</gene>
<feature type="transmembrane region" description="Helical" evidence="10">
    <location>
        <begin position="112"/>
        <end position="137"/>
    </location>
</feature>
<accession>A0A0K9PNN3</accession>
<feature type="transmembrane region" description="Helical" evidence="10">
    <location>
        <begin position="178"/>
        <end position="201"/>
    </location>
</feature>
<dbReference type="OrthoDB" id="40134at2759"/>
<dbReference type="OMA" id="QWILLEI"/>
<evidence type="ECO:0000256" key="10">
    <source>
        <dbReference type="SAM" id="Phobius"/>
    </source>
</evidence>
<dbReference type="GO" id="GO:0003333">
    <property type="term" value="P:amino acid transmembrane transport"/>
    <property type="evidence" value="ECO:0000318"/>
    <property type="project" value="GO_Central"/>
</dbReference>
<feature type="domain" description="Amino acid transporter transmembrane" evidence="11">
    <location>
        <begin position="24"/>
        <end position="453"/>
    </location>
</feature>
<proteinExistence type="inferred from homology"/>
<feature type="transmembrane region" description="Helical" evidence="10">
    <location>
        <begin position="311"/>
        <end position="331"/>
    </location>
</feature>
<evidence type="ECO:0000259" key="11">
    <source>
        <dbReference type="Pfam" id="PF01490"/>
    </source>
</evidence>
<keyword evidence="8 10" id="KW-0472">Membrane</keyword>
<feature type="transmembrane region" description="Helical" evidence="10">
    <location>
        <begin position="55"/>
        <end position="78"/>
    </location>
</feature>
<feature type="transmembrane region" description="Helical" evidence="10">
    <location>
        <begin position="396"/>
        <end position="416"/>
    </location>
</feature>
<feature type="transmembrane region" description="Helical" evidence="10">
    <location>
        <begin position="269"/>
        <end position="291"/>
    </location>
</feature>
<feature type="transmembrane region" description="Helical" evidence="10">
    <location>
        <begin position="428"/>
        <end position="454"/>
    </location>
</feature>
<dbReference type="GO" id="GO:0015171">
    <property type="term" value="F:amino acid transmembrane transporter activity"/>
    <property type="evidence" value="ECO:0000318"/>
    <property type="project" value="GO_Central"/>
</dbReference>
<comment type="subcellular location">
    <subcellularLocation>
        <location evidence="1">Cell membrane</location>
    </subcellularLocation>
</comment>
<keyword evidence="6" id="KW-0029">Amino-acid transport</keyword>
<comment type="caution">
    <text evidence="12">The sequence shown here is derived from an EMBL/GenBank/DDBJ whole genome shotgun (WGS) entry which is preliminary data.</text>
</comment>
<evidence type="ECO:0000313" key="12">
    <source>
        <dbReference type="EMBL" id="KMZ70658.1"/>
    </source>
</evidence>
<dbReference type="AlphaFoldDB" id="A0A0K9PNN3"/>
<keyword evidence="13" id="KW-1185">Reference proteome</keyword>
<dbReference type="FunFam" id="1.20.1740.10:FF:000055">
    <property type="entry name" value="Amino acid permease 6"/>
    <property type="match status" value="1"/>
</dbReference>
<evidence type="ECO:0000256" key="4">
    <source>
        <dbReference type="ARBA" id="ARBA00022692"/>
    </source>
</evidence>
<evidence type="ECO:0000256" key="8">
    <source>
        <dbReference type="ARBA" id="ARBA00023136"/>
    </source>
</evidence>
<keyword evidence="4 10" id="KW-0812">Transmembrane</keyword>
<dbReference type="EMBL" id="LFYR01000718">
    <property type="protein sequence ID" value="KMZ70658.1"/>
    <property type="molecule type" value="Genomic_DNA"/>
</dbReference>
<feature type="transmembrane region" description="Helical" evidence="10">
    <location>
        <begin position="27"/>
        <end position="48"/>
    </location>
</feature>
<evidence type="ECO:0000256" key="7">
    <source>
        <dbReference type="ARBA" id="ARBA00022989"/>
    </source>
</evidence>
<dbReference type="GO" id="GO:0005886">
    <property type="term" value="C:plasma membrane"/>
    <property type="evidence" value="ECO:0007669"/>
    <property type="project" value="UniProtKB-SubCell"/>
</dbReference>
<dbReference type="GO" id="GO:0016020">
    <property type="term" value="C:membrane"/>
    <property type="evidence" value="ECO:0000318"/>
    <property type="project" value="GO_Central"/>
</dbReference>
<dbReference type="PANTHER" id="PTHR48017">
    <property type="entry name" value="OS05G0424000 PROTEIN-RELATED"/>
    <property type="match status" value="1"/>
</dbReference>
<organism evidence="12 13">
    <name type="scientific">Zostera marina</name>
    <name type="common">Eelgrass</name>
    <dbReference type="NCBI Taxonomy" id="29655"/>
    <lineage>
        <taxon>Eukaryota</taxon>
        <taxon>Viridiplantae</taxon>
        <taxon>Streptophyta</taxon>
        <taxon>Embryophyta</taxon>
        <taxon>Tracheophyta</taxon>
        <taxon>Spermatophyta</taxon>
        <taxon>Magnoliopsida</taxon>
        <taxon>Liliopsida</taxon>
        <taxon>Zosteraceae</taxon>
        <taxon>Zostera</taxon>
    </lineage>
</organism>
<sequence length="464" mass="51332">MSMDIGGSEGNEKFYDDDGRLRRTGTLWTASAHIITAVVGSGVLSLAWCIAQLGWVGGLITMVVFSFITYYTSILLSYCYRSGDPDSGHRNYTYMDAVRSHLGEGQVKMCGYLQYVNIFGTAIGYTIAAAISMIAVVRSDCFHRNGHGAVCNVPSNPFIIIFGAIEVVFSQIPDFDQIWWLSILAAVMSFSYSFICLYLGIAQVVANGVLKGNMTGIVVGTEVTKMGKLWRVFQALGNIAFAYTYSVIIIEIQDTIRSPPSERKTMKKATFLSVSATSVFYIACGSMGYLAFGNSSPGNLLTGFGFFDPFWLINFANVALVVHLIGAYQVFSQPLFAFIEKWAVKKYPNSTFFSKEITVAPGVKLNLFRLVWRTAYVVITTLISMMLPFFNDIVGFLGAIGFWPLTIYYPVEMYIAARKIPKWTTQWILLEIVSLICLVVSVIAAVGSIVGIVLDLKVYRPFSF</sequence>
<keyword evidence="7 10" id="KW-1133">Transmembrane helix</keyword>
<dbReference type="GO" id="GO:0015293">
    <property type="term" value="F:symporter activity"/>
    <property type="evidence" value="ECO:0007669"/>
    <property type="project" value="UniProtKB-KW"/>
</dbReference>
<dbReference type="InterPro" id="IPR013057">
    <property type="entry name" value="AA_transpt_TM"/>
</dbReference>
<reference evidence="13" key="1">
    <citation type="journal article" date="2016" name="Nature">
        <title>The genome of the seagrass Zostera marina reveals angiosperm adaptation to the sea.</title>
        <authorList>
            <person name="Olsen J.L."/>
            <person name="Rouze P."/>
            <person name="Verhelst B."/>
            <person name="Lin Y.-C."/>
            <person name="Bayer T."/>
            <person name="Collen J."/>
            <person name="Dattolo E."/>
            <person name="De Paoli E."/>
            <person name="Dittami S."/>
            <person name="Maumus F."/>
            <person name="Michel G."/>
            <person name="Kersting A."/>
            <person name="Lauritano C."/>
            <person name="Lohaus R."/>
            <person name="Toepel M."/>
            <person name="Tonon T."/>
            <person name="Vanneste K."/>
            <person name="Amirebrahimi M."/>
            <person name="Brakel J."/>
            <person name="Bostroem C."/>
            <person name="Chovatia M."/>
            <person name="Grimwood J."/>
            <person name="Jenkins J.W."/>
            <person name="Jueterbock A."/>
            <person name="Mraz A."/>
            <person name="Stam W.T."/>
            <person name="Tice H."/>
            <person name="Bornberg-Bauer E."/>
            <person name="Green P.J."/>
            <person name="Pearson G.A."/>
            <person name="Procaccini G."/>
            <person name="Duarte C.M."/>
            <person name="Schmutz J."/>
            <person name="Reusch T.B.H."/>
            <person name="Van de Peer Y."/>
        </authorList>
    </citation>
    <scope>NUCLEOTIDE SEQUENCE [LARGE SCALE GENOMIC DNA]</scope>
    <source>
        <strain evidence="13">cv. Finnish</strain>
    </source>
</reference>
<feature type="transmembrane region" description="Helical" evidence="10">
    <location>
        <begin position="370"/>
        <end position="390"/>
    </location>
</feature>
<dbReference type="STRING" id="29655.A0A0K9PNN3"/>
<dbReference type="Pfam" id="PF01490">
    <property type="entry name" value="Aa_trans"/>
    <property type="match status" value="1"/>
</dbReference>
<evidence type="ECO:0000256" key="2">
    <source>
        <dbReference type="ARBA" id="ARBA00022448"/>
    </source>
</evidence>
<evidence type="ECO:0000256" key="9">
    <source>
        <dbReference type="ARBA" id="ARBA00061463"/>
    </source>
</evidence>
<name>A0A0K9PNN3_ZOSMR</name>
<keyword evidence="2" id="KW-0813">Transport</keyword>
<dbReference type="Proteomes" id="UP000036987">
    <property type="component" value="Unassembled WGS sequence"/>
</dbReference>
<evidence type="ECO:0000256" key="5">
    <source>
        <dbReference type="ARBA" id="ARBA00022847"/>
    </source>
</evidence>
<keyword evidence="3" id="KW-1003">Cell membrane</keyword>
<comment type="similarity">
    <text evidence="9">Belongs to the amino acid/polyamine transporter 2 family. Amino acid/auxin permease (AAAP) (TC 2.A.18.2) subfamily.</text>
</comment>
<evidence type="ECO:0000256" key="6">
    <source>
        <dbReference type="ARBA" id="ARBA00022970"/>
    </source>
</evidence>
<evidence type="ECO:0000313" key="13">
    <source>
        <dbReference type="Proteomes" id="UP000036987"/>
    </source>
</evidence>